<keyword evidence="2" id="KW-1185">Reference proteome</keyword>
<organism evidence="1 2">
    <name type="scientific">Pseudoroseomonas cervicalis ATCC 49957</name>
    <dbReference type="NCBI Taxonomy" id="525371"/>
    <lineage>
        <taxon>Bacteria</taxon>
        <taxon>Pseudomonadati</taxon>
        <taxon>Pseudomonadota</taxon>
        <taxon>Alphaproteobacteria</taxon>
        <taxon>Acetobacterales</taxon>
        <taxon>Roseomonadaceae</taxon>
        <taxon>Roseomonas</taxon>
    </lineage>
</organism>
<comment type="caution">
    <text evidence="1">The sequence shown here is derived from an EMBL/GenBank/DDBJ whole genome shotgun (WGS) entry which is preliminary data.</text>
</comment>
<dbReference type="HOGENOM" id="CLU_2983914_0_0_5"/>
<reference evidence="1 2" key="1">
    <citation type="submission" date="2010-04" db="EMBL/GenBank/DDBJ databases">
        <authorList>
            <person name="Qin X."/>
            <person name="Bachman B."/>
            <person name="Battles P."/>
            <person name="Bell A."/>
            <person name="Bess C."/>
            <person name="Bickham C."/>
            <person name="Chaboub L."/>
            <person name="Chen D."/>
            <person name="Coyle M."/>
            <person name="Deiros D.R."/>
            <person name="Dinh H."/>
            <person name="Forbes L."/>
            <person name="Fowler G."/>
            <person name="Francisco L."/>
            <person name="Fu Q."/>
            <person name="Gubbala S."/>
            <person name="Hale W."/>
            <person name="Han Y."/>
            <person name="Hemphill L."/>
            <person name="Highlander S.K."/>
            <person name="Hirani K."/>
            <person name="Hogues M."/>
            <person name="Jackson L."/>
            <person name="Jakkamsetti A."/>
            <person name="Javaid M."/>
            <person name="Jiang H."/>
            <person name="Korchina V."/>
            <person name="Kovar C."/>
            <person name="Lara F."/>
            <person name="Lee S."/>
            <person name="Mata R."/>
            <person name="Mathew T."/>
            <person name="Moen C."/>
            <person name="Morales K."/>
            <person name="Munidasa M."/>
            <person name="Nazareth L."/>
            <person name="Ngo R."/>
            <person name="Nguyen L."/>
            <person name="Okwuonu G."/>
            <person name="Ongeri F."/>
            <person name="Patil S."/>
            <person name="Petrosino J."/>
            <person name="Pham C."/>
            <person name="Pham P."/>
            <person name="Pu L.-L."/>
            <person name="Puazo M."/>
            <person name="Raj R."/>
            <person name="Reid J."/>
            <person name="Rouhana J."/>
            <person name="Saada N."/>
            <person name="Shang Y."/>
            <person name="Simmons D."/>
            <person name="Thornton R."/>
            <person name="Warren J."/>
            <person name="Weissenberger G."/>
            <person name="Zhang J."/>
            <person name="Zhang L."/>
            <person name="Zhou C."/>
            <person name="Zhu D."/>
            <person name="Muzny D."/>
            <person name="Worley K."/>
            <person name="Gibbs R."/>
        </authorList>
    </citation>
    <scope>NUCLEOTIDE SEQUENCE [LARGE SCALE GENOMIC DNA]</scope>
    <source>
        <strain evidence="1 2">ATCC 49957</strain>
    </source>
</reference>
<evidence type="ECO:0000313" key="2">
    <source>
        <dbReference type="Proteomes" id="UP000005324"/>
    </source>
</evidence>
<dbReference type="Proteomes" id="UP000005324">
    <property type="component" value="Unassembled WGS sequence"/>
</dbReference>
<evidence type="ECO:0000313" key="1">
    <source>
        <dbReference type="EMBL" id="EFH11026.1"/>
    </source>
</evidence>
<sequence length="59" mass="6291">MSPELRRLAEDMRHRPGLAASLRQALPPGTPPGRIAEALRRLGYAVAEHELAPPAAPTG</sequence>
<protein>
    <submittedName>
        <fullName evidence="1">Uncharacterized protein</fullName>
    </submittedName>
</protein>
<proteinExistence type="predicted"/>
<dbReference type="AlphaFoldDB" id="D5RNU1"/>
<name>D5RNU1_9PROT</name>
<feature type="non-terminal residue" evidence="1">
    <location>
        <position position="59"/>
    </location>
</feature>
<accession>D5RNU1</accession>
<gene>
    <name evidence="1" type="ORF">HMPREF0731_2752</name>
</gene>
<dbReference type="EMBL" id="ADVL01000549">
    <property type="protein sequence ID" value="EFH11026.1"/>
    <property type="molecule type" value="Genomic_DNA"/>
</dbReference>